<feature type="domain" description="Purine catabolism PurC-like" evidence="1">
    <location>
        <begin position="25"/>
        <end position="129"/>
    </location>
</feature>
<sequence>MPATLRRLLATPEFKLTLLSTDAASLSRLDEPAAWVHSSDLADPTPFLSSGQVLLTTGTQFGAGPAATSADEYVERLVACGILGLGFGTEVIREGTPAELIEACDRFGMPLFEVPYRTPFIALIRAAADMVAADAYARNTWALEAQGAIARAALRPDGLNATLAELSRQLGHWVALFSPGGGLERVFPEESLQGETLAAVREEATRLVRRGQRASSTITIGGEQLTVQTLGGLGRLRGALALGGSGDLDEAGRDVLTSVIALASLALEQNHALDRARSHLRSGVLHALFGGGIELAAGIAREMWGPLPSGLVRVAVAPITTGSTDAATDWLALQVEQRPGDLFFGLLDGSLIVVLEEGAIGLLDELGREFSMPVGLSDPVTYARLGEARQQAQQALNRALEIGPGVVAFDTVSQQGVLAFLARTNARQIAGATLRPLVEHDEAEGTELVRTLRAWLESNGHFDQTARELGVHRHTVRSRVATAERLLGRDLSTFHARADVWAALLAAGDPAGAA</sequence>
<dbReference type="Proteomes" id="UP001321506">
    <property type="component" value="Unassembled WGS sequence"/>
</dbReference>
<reference evidence="3 4" key="1">
    <citation type="submission" date="2023-04" db="EMBL/GenBank/DDBJ databases">
        <title>Klugiella caeni sp. nov. isolated from the sludge of biochemical tank.</title>
        <authorList>
            <person name="Geng K."/>
        </authorList>
    </citation>
    <scope>NUCLEOTIDE SEQUENCE [LARGE SCALE GENOMIC DNA]</scope>
    <source>
        <strain evidence="3 4">YN-L-19</strain>
    </source>
</reference>
<dbReference type="InterPro" id="IPR051448">
    <property type="entry name" value="CdaR-like_regulators"/>
</dbReference>
<evidence type="ECO:0000313" key="4">
    <source>
        <dbReference type="Proteomes" id="UP001321506"/>
    </source>
</evidence>
<proteinExistence type="predicted"/>
<dbReference type="AlphaFoldDB" id="A0AAW6T550"/>
<dbReference type="InterPro" id="IPR012914">
    <property type="entry name" value="PucR_dom"/>
</dbReference>
<comment type="caution">
    <text evidence="3">The sequence shown here is derived from an EMBL/GenBank/DDBJ whole genome shotgun (WGS) entry which is preliminary data.</text>
</comment>
<protein>
    <submittedName>
        <fullName evidence="3">PucR family transcriptional regulator</fullName>
    </submittedName>
</protein>
<dbReference type="RefSeq" id="WP_281488665.1">
    <property type="nucleotide sequence ID" value="NZ_JASATX010000003.1"/>
</dbReference>
<evidence type="ECO:0000259" key="2">
    <source>
        <dbReference type="Pfam" id="PF13556"/>
    </source>
</evidence>
<keyword evidence="4" id="KW-1185">Reference proteome</keyword>
<name>A0AAW6T550_9MICO</name>
<dbReference type="InterPro" id="IPR042070">
    <property type="entry name" value="PucR_C-HTH_sf"/>
</dbReference>
<dbReference type="Pfam" id="PF07905">
    <property type="entry name" value="PucR"/>
    <property type="match status" value="1"/>
</dbReference>
<dbReference type="Gene3D" id="1.10.10.2840">
    <property type="entry name" value="PucR C-terminal helix-turn-helix domain"/>
    <property type="match status" value="1"/>
</dbReference>
<dbReference type="PANTHER" id="PTHR33744">
    <property type="entry name" value="CARBOHYDRATE DIACID REGULATOR"/>
    <property type="match status" value="1"/>
</dbReference>
<gene>
    <name evidence="3" type="ORF">QF206_07830</name>
</gene>
<evidence type="ECO:0000259" key="1">
    <source>
        <dbReference type="Pfam" id="PF07905"/>
    </source>
</evidence>
<organism evidence="3 4">
    <name type="scientific">Ruicaihuangia caeni</name>
    <dbReference type="NCBI Taxonomy" id="3042517"/>
    <lineage>
        <taxon>Bacteria</taxon>
        <taxon>Bacillati</taxon>
        <taxon>Actinomycetota</taxon>
        <taxon>Actinomycetes</taxon>
        <taxon>Micrococcales</taxon>
        <taxon>Microbacteriaceae</taxon>
        <taxon>Ruicaihuangia</taxon>
    </lineage>
</organism>
<dbReference type="EMBL" id="JASATX010000003">
    <property type="protein sequence ID" value="MDI2098872.1"/>
    <property type="molecule type" value="Genomic_DNA"/>
</dbReference>
<dbReference type="InterPro" id="IPR025736">
    <property type="entry name" value="PucR_C-HTH_dom"/>
</dbReference>
<dbReference type="Pfam" id="PF13556">
    <property type="entry name" value="HTH_30"/>
    <property type="match status" value="1"/>
</dbReference>
<dbReference type="PANTHER" id="PTHR33744:SF1">
    <property type="entry name" value="DNA-BINDING TRANSCRIPTIONAL ACTIVATOR ADER"/>
    <property type="match status" value="1"/>
</dbReference>
<accession>A0AAW6T550</accession>
<feature type="domain" description="PucR C-terminal helix-turn-helix" evidence="2">
    <location>
        <begin position="448"/>
        <end position="506"/>
    </location>
</feature>
<evidence type="ECO:0000313" key="3">
    <source>
        <dbReference type="EMBL" id="MDI2098872.1"/>
    </source>
</evidence>